<dbReference type="PANTHER" id="PTHR13696">
    <property type="entry name" value="P-LOOP CONTAINING NUCLEOSIDE TRIPHOSPHATE HYDROLASE"/>
    <property type="match status" value="1"/>
</dbReference>
<sequence length="301" mass="34448">MTYTIINAQQKGGVGKTTDTVMEAIVAATIFGKKVLVVDTDLQGNATQFLSKTFGNPEIPNTLMACLEKEDLSRGIVHLAPKIDLIGCDYDMRNYTEFLDKKFKSLKDKTFYLKNLLDQVKDNYDFIFIDVPPSTDIKVDNAMVCADYVIVIQETQQFAFDGSKRLILTYLQTLVNDFGNMINVQVAGVLPVLLQARRPLQQKIVDETIKYFGRDNVFNNIINNHARLEWYTAQGVQFEDFHDKRIFALYADIFKELLLRIKSFEETGDVVDFKYEHEFINSNRLTEKGKGLTLNGFTQTR</sequence>
<protein>
    <submittedName>
        <fullName evidence="2">Rep63B</fullName>
    </submittedName>
</protein>
<dbReference type="RefSeq" id="WP_056959734.1">
    <property type="nucleotide sequence ID" value="NZ_AZFQ01000015.1"/>
</dbReference>
<dbReference type="AlphaFoldDB" id="A0A0R1V385"/>
<dbReference type="Gene3D" id="3.40.50.300">
    <property type="entry name" value="P-loop containing nucleotide triphosphate hydrolases"/>
    <property type="match status" value="1"/>
</dbReference>
<accession>A0A0R1V385</accession>
<dbReference type="PANTHER" id="PTHR13696:SF98">
    <property type="entry name" value="PLASMID PARTITION PROTEIN A"/>
    <property type="match status" value="1"/>
</dbReference>
<dbReference type="SUPFAM" id="SSF52540">
    <property type="entry name" value="P-loop containing nucleoside triphosphate hydrolases"/>
    <property type="match status" value="1"/>
</dbReference>
<organism evidence="2 3">
    <name type="scientific">Liquorilactobacillus satsumensis DSM 16230 = JCM 12392</name>
    <dbReference type="NCBI Taxonomy" id="1423801"/>
    <lineage>
        <taxon>Bacteria</taxon>
        <taxon>Bacillati</taxon>
        <taxon>Bacillota</taxon>
        <taxon>Bacilli</taxon>
        <taxon>Lactobacillales</taxon>
        <taxon>Lactobacillaceae</taxon>
        <taxon>Liquorilactobacillus</taxon>
    </lineage>
</organism>
<dbReference type="OrthoDB" id="9815116at2"/>
<comment type="caution">
    <text evidence="2">The sequence shown here is derived from an EMBL/GenBank/DDBJ whole genome shotgun (WGS) entry which is preliminary data.</text>
</comment>
<dbReference type="Proteomes" id="UP000051166">
    <property type="component" value="Unassembled WGS sequence"/>
</dbReference>
<dbReference type="Pfam" id="PF13614">
    <property type="entry name" value="AAA_31"/>
    <property type="match status" value="1"/>
</dbReference>
<dbReference type="NCBIfam" id="NF041283">
    <property type="entry name" value="PrgP"/>
    <property type="match status" value="1"/>
</dbReference>
<gene>
    <name evidence="2" type="ORF">FD50_GL002252</name>
</gene>
<evidence type="ECO:0000313" key="2">
    <source>
        <dbReference type="EMBL" id="KRM00090.1"/>
    </source>
</evidence>
<dbReference type="PATRIC" id="fig|1423801.4.peg.2299"/>
<dbReference type="EMBL" id="AZFQ01000015">
    <property type="protein sequence ID" value="KRM00090.1"/>
    <property type="molecule type" value="Genomic_DNA"/>
</dbReference>
<keyword evidence="3" id="KW-1185">Reference proteome</keyword>
<dbReference type="InterPro" id="IPR027417">
    <property type="entry name" value="P-loop_NTPase"/>
</dbReference>
<reference evidence="2 3" key="1">
    <citation type="journal article" date="2015" name="Genome Announc.">
        <title>Expanding the biotechnology potential of lactobacilli through comparative genomics of 213 strains and associated genera.</title>
        <authorList>
            <person name="Sun Z."/>
            <person name="Harris H.M."/>
            <person name="McCann A."/>
            <person name="Guo C."/>
            <person name="Argimon S."/>
            <person name="Zhang W."/>
            <person name="Yang X."/>
            <person name="Jeffery I.B."/>
            <person name="Cooney J.C."/>
            <person name="Kagawa T.F."/>
            <person name="Liu W."/>
            <person name="Song Y."/>
            <person name="Salvetti E."/>
            <person name="Wrobel A."/>
            <person name="Rasinkangas P."/>
            <person name="Parkhill J."/>
            <person name="Rea M.C."/>
            <person name="O'Sullivan O."/>
            <person name="Ritari J."/>
            <person name="Douillard F.P."/>
            <person name="Paul Ross R."/>
            <person name="Yang R."/>
            <person name="Briner A.E."/>
            <person name="Felis G.E."/>
            <person name="de Vos W.M."/>
            <person name="Barrangou R."/>
            <person name="Klaenhammer T.R."/>
            <person name="Caufield P.W."/>
            <person name="Cui Y."/>
            <person name="Zhang H."/>
            <person name="O'Toole P.W."/>
        </authorList>
    </citation>
    <scope>NUCLEOTIDE SEQUENCE [LARGE SCALE GENOMIC DNA]</scope>
    <source>
        <strain evidence="2 3">DSM 16230</strain>
    </source>
</reference>
<dbReference type="CDD" id="cd02042">
    <property type="entry name" value="ParAB_family"/>
    <property type="match status" value="1"/>
</dbReference>
<dbReference type="InterPro" id="IPR025669">
    <property type="entry name" value="AAA_dom"/>
</dbReference>
<feature type="domain" description="AAA" evidence="1">
    <location>
        <begin position="4"/>
        <end position="169"/>
    </location>
</feature>
<dbReference type="InterPro" id="IPR050678">
    <property type="entry name" value="DNA_Partitioning_ATPase"/>
</dbReference>
<dbReference type="GeneID" id="98307206"/>
<evidence type="ECO:0000313" key="3">
    <source>
        <dbReference type="Proteomes" id="UP000051166"/>
    </source>
</evidence>
<proteinExistence type="predicted"/>
<evidence type="ECO:0000259" key="1">
    <source>
        <dbReference type="Pfam" id="PF13614"/>
    </source>
</evidence>
<name>A0A0R1V385_9LACO</name>
<dbReference type="STRING" id="1423801.FD50_GL002252"/>